<name>A0A6G1ZM50_9BACT</name>
<gene>
    <name evidence="1" type="ORF">GKE01_26105</name>
</gene>
<organism evidence="1">
    <name type="scientific">Parabacteroides goldsteinii</name>
    <dbReference type="NCBI Taxonomy" id="328812"/>
    <lineage>
        <taxon>Bacteria</taxon>
        <taxon>Pseudomonadati</taxon>
        <taxon>Bacteroidota</taxon>
        <taxon>Bacteroidia</taxon>
        <taxon>Bacteroidales</taxon>
        <taxon>Tannerellaceae</taxon>
        <taxon>Parabacteroides</taxon>
    </lineage>
</organism>
<dbReference type="InterPro" id="IPR025316">
    <property type="entry name" value="DUF4221"/>
</dbReference>
<comment type="caution">
    <text evidence="1">The sequence shown here is derived from an EMBL/GenBank/DDBJ whole genome shotgun (WGS) entry which is preliminary data.</text>
</comment>
<sequence length="378" mass="44191">MKIIKIILSCLILTSISCSEKSQIKKYTLKKTEKKLSFVLDSDTKNELRVYSIYKEKEGKEYFTFQNPNTNTILFYNLQKQNLEFKVNFPIDGNNGIGFANGYYIHNLDSIYVPNRDIKEISLVNKNGTLITKYSYDKDVAPENLSIFSISASYQKQAEVIGRTMYLYSGPNRFNDHDPVSIKFNMDSYDISALPFDYPEYPGSDNKLKKFGLETAFSRCFDGKHFIYSFYYDENIYIASIEHDSIKKIPVKSKYFDKVILPGELTATPQDFCENPWYGNLLYDKYRNIYYRISYPKESIDKNIRPGELLSYGRKNFSIIILDKNFNKIGETLFPDFTYNSRIMIILKDGLYISDSHYLNPKFSDDILSFQHFKLTEL</sequence>
<dbReference type="PROSITE" id="PS51257">
    <property type="entry name" value="PROKAR_LIPOPROTEIN"/>
    <property type="match status" value="1"/>
</dbReference>
<protein>
    <submittedName>
        <fullName evidence="1">DUF4221 domain-containing protein</fullName>
    </submittedName>
</protein>
<evidence type="ECO:0000313" key="1">
    <source>
        <dbReference type="EMBL" id="MRY14882.1"/>
    </source>
</evidence>
<dbReference type="Pfam" id="PF13970">
    <property type="entry name" value="DUF4221"/>
    <property type="match status" value="1"/>
</dbReference>
<proteinExistence type="predicted"/>
<dbReference type="EMBL" id="WKLP01000085">
    <property type="protein sequence ID" value="MRY14882.1"/>
    <property type="molecule type" value="Genomic_DNA"/>
</dbReference>
<reference evidence="1" key="1">
    <citation type="journal article" date="2019" name="Nat. Med.">
        <title>A library of human gut bacterial isolates paired with longitudinal multiomics data enables mechanistic microbiome research.</title>
        <authorList>
            <person name="Poyet M."/>
            <person name="Groussin M."/>
            <person name="Gibbons S.M."/>
            <person name="Avila-Pacheco J."/>
            <person name="Jiang X."/>
            <person name="Kearney S.M."/>
            <person name="Perrotta A.R."/>
            <person name="Berdy B."/>
            <person name="Zhao S."/>
            <person name="Lieberman T.D."/>
            <person name="Swanson P.K."/>
            <person name="Smith M."/>
            <person name="Roesemann S."/>
            <person name="Alexander J.E."/>
            <person name="Rich S.A."/>
            <person name="Livny J."/>
            <person name="Vlamakis H."/>
            <person name="Clish C."/>
            <person name="Bullock K."/>
            <person name="Deik A."/>
            <person name="Scott J."/>
            <person name="Pierce K.A."/>
            <person name="Xavier R.J."/>
            <person name="Alm E.J."/>
        </authorList>
    </citation>
    <scope>NUCLEOTIDE SEQUENCE</scope>
    <source>
        <strain evidence="1">BIOML-A4</strain>
    </source>
</reference>
<dbReference type="AlphaFoldDB" id="A0A6G1ZM50"/>
<accession>A0A6G1ZM50</accession>
<dbReference type="RefSeq" id="WP_010799966.1">
    <property type="nucleotide sequence ID" value="NZ_CAJSYT010000004.1"/>
</dbReference>